<dbReference type="PROSITE" id="PS50069">
    <property type="entry name" value="CULLIN_2"/>
    <property type="match status" value="1"/>
</dbReference>
<name>A0A8H7RZW1_9FUNG</name>
<dbReference type="GO" id="GO:0031461">
    <property type="term" value="C:cullin-RING ubiquitin ligase complex"/>
    <property type="evidence" value="ECO:0007669"/>
    <property type="project" value="InterPro"/>
</dbReference>
<dbReference type="OrthoDB" id="27073at2759"/>
<comment type="caution">
    <text evidence="8">The sequence shown here is derived from an EMBL/GenBank/DDBJ whole genome shotgun (WGS) entry which is preliminary data.</text>
</comment>
<dbReference type="SUPFAM" id="SSF46785">
    <property type="entry name" value="Winged helix' DNA-binding domain"/>
    <property type="match status" value="1"/>
</dbReference>
<dbReference type="InterPro" id="IPR016157">
    <property type="entry name" value="Cullin_CS"/>
</dbReference>
<dbReference type="InterPro" id="IPR016159">
    <property type="entry name" value="Cullin_repeat-like_dom_sf"/>
</dbReference>
<proteinExistence type="inferred from homology"/>
<dbReference type="InterPro" id="IPR036317">
    <property type="entry name" value="Cullin_homology_sf"/>
</dbReference>
<dbReference type="GO" id="GO:0006915">
    <property type="term" value="P:apoptotic process"/>
    <property type="evidence" value="ECO:0007669"/>
    <property type="project" value="UniProtKB-ARBA"/>
</dbReference>
<dbReference type="GO" id="GO:0000278">
    <property type="term" value="P:mitotic cell cycle"/>
    <property type="evidence" value="ECO:0007669"/>
    <property type="project" value="UniProtKB-ARBA"/>
</dbReference>
<dbReference type="InterPro" id="IPR016158">
    <property type="entry name" value="Cullin_homology"/>
</dbReference>
<accession>A0A8H7RZW1</accession>
<dbReference type="GO" id="GO:0080090">
    <property type="term" value="P:regulation of primary metabolic process"/>
    <property type="evidence" value="ECO:0007669"/>
    <property type="project" value="UniProtKB-ARBA"/>
</dbReference>
<dbReference type="EMBL" id="JAEPRB010000171">
    <property type="protein sequence ID" value="KAG2219618.1"/>
    <property type="molecule type" value="Genomic_DNA"/>
</dbReference>
<dbReference type="Gene3D" id="1.20.1310.10">
    <property type="entry name" value="Cullin Repeats"/>
    <property type="match status" value="4"/>
</dbReference>
<dbReference type="SMART" id="SM00884">
    <property type="entry name" value="Cullin_Nedd8"/>
    <property type="match status" value="1"/>
</dbReference>
<dbReference type="GO" id="GO:0007165">
    <property type="term" value="P:signal transduction"/>
    <property type="evidence" value="ECO:0007669"/>
    <property type="project" value="UniProtKB-ARBA"/>
</dbReference>
<dbReference type="FunFam" id="1.10.10.10:FF:000091">
    <property type="entry name" value="Cullin 3"/>
    <property type="match status" value="1"/>
</dbReference>
<evidence type="ECO:0000256" key="3">
    <source>
        <dbReference type="ARBA" id="ARBA00022843"/>
    </source>
</evidence>
<dbReference type="Proteomes" id="UP000646827">
    <property type="component" value="Unassembled WGS sequence"/>
</dbReference>
<feature type="region of interest" description="Disordered" evidence="6">
    <location>
        <begin position="353"/>
        <end position="379"/>
    </location>
</feature>
<reference evidence="8 9" key="1">
    <citation type="submission" date="2020-12" db="EMBL/GenBank/DDBJ databases">
        <title>Metabolic potential, ecology and presence of endohyphal bacteria is reflected in genomic diversity of Mucoromycotina.</title>
        <authorList>
            <person name="Muszewska A."/>
            <person name="Okrasinska A."/>
            <person name="Steczkiewicz K."/>
            <person name="Drgas O."/>
            <person name="Orlowska M."/>
            <person name="Perlinska-Lenart U."/>
            <person name="Aleksandrzak-Piekarczyk T."/>
            <person name="Szatraj K."/>
            <person name="Zielenkiewicz U."/>
            <person name="Pilsyk S."/>
            <person name="Malc E."/>
            <person name="Mieczkowski P."/>
            <person name="Kruszewska J.S."/>
            <person name="Biernat P."/>
            <person name="Pawlowska J."/>
        </authorList>
    </citation>
    <scope>NUCLEOTIDE SEQUENCE [LARGE SCALE GENOMIC DNA]</scope>
    <source>
        <strain evidence="8 9">CBS 142.35</strain>
    </source>
</reference>
<dbReference type="InterPro" id="IPR036388">
    <property type="entry name" value="WH-like_DNA-bd_sf"/>
</dbReference>
<organism evidence="8 9">
    <name type="scientific">Circinella minor</name>
    <dbReference type="NCBI Taxonomy" id="1195481"/>
    <lineage>
        <taxon>Eukaryota</taxon>
        <taxon>Fungi</taxon>
        <taxon>Fungi incertae sedis</taxon>
        <taxon>Mucoromycota</taxon>
        <taxon>Mucoromycotina</taxon>
        <taxon>Mucoromycetes</taxon>
        <taxon>Mucorales</taxon>
        <taxon>Lichtheimiaceae</taxon>
        <taxon>Circinella</taxon>
    </lineage>
</organism>
<evidence type="ECO:0000256" key="1">
    <source>
        <dbReference type="ARBA" id="ARBA00006019"/>
    </source>
</evidence>
<evidence type="ECO:0000256" key="4">
    <source>
        <dbReference type="PROSITE-ProRule" id="PRU00330"/>
    </source>
</evidence>
<dbReference type="InterPro" id="IPR036390">
    <property type="entry name" value="WH_DNA-bd_sf"/>
</dbReference>
<dbReference type="InterPro" id="IPR045093">
    <property type="entry name" value="Cullin"/>
</dbReference>
<dbReference type="InterPro" id="IPR059120">
    <property type="entry name" value="Cullin-like_AB"/>
</dbReference>
<keyword evidence="2" id="KW-1017">Isopeptide bond</keyword>
<dbReference type="Pfam" id="PF00888">
    <property type="entry name" value="Cullin"/>
    <property type="match status" value="1"/>
</dbReference>
<dbReference type="GO" id="GO:0010468">
    <property type="term" value="P:regulation of gene expression"/>
    <property type="evidence" value="ECO:0007669"/>
    <property type="project" value="UniProtKB-ARBA"/>
</dbReference>
<dbReference type="PROSITE" id="PS01256">
    <property type="entry name" value="CULLIN_1"/>
    <property type="match status" value="1"/>
</dbReference>
<dbReference type="AlphaFoldDB" id="A0A8H7RZW1"/>
<dbReference type="Pfam" id="PF26557">
    <property type="entry name" value="Cullin_AB"/>
    <property type="match status" value="1"/>
</dbReference>
<dbReference type="GO" id="GO:0031625">
    <property type="term" value="F:ubiquitin protein ligase binding"/>
    <property type="evidence" value="ECO:0007669"/>
    <property type="project" value="InterPro"/>
</dbReference>
<dbReference type="SUPFAM" id="SSF75632">
    <property type="entry name" value="Cullin homology domain"/>
    <property type="match status" value="1"/>
</dbReference>
<dbReference type="Gene3D" id="1.10.10.10">
    <property type="entry name" value="Winged helix-like DNA-binding domain superfamily/Winged helix DNA-binding domain"/>
    <property type="match status" value="1"/>
</dbReference>
<dbReference type="GO" id="GO:0043161">
    <property type="term" value="P:proteasome-mediated ubiquitin-dependent protein catabolic process"/>
    <property type="evidence" value="ECO:0007669"/>
    <property type="project" value="UniProtKB-ARBA"/>
</dbReference>
<evidence type="ECO:0000313" key="8">
    <source>
        <dbReference type="EMBL" id="KAG2219618.1"/>
    </source>
</evidence>
<dbReference type="FunFam" id="1.20.1310.10:FF:000001">
    <property type="entry name" value="Cullin 3"/>
    <property type="match status" value="1"/>
</dbReference>
<feature type="domain" description="Cullin family profile" evidence="7">
    <location>
        <begin position="428"/>
        <end position="662"/>
    </location>
</feature>
<dbReference type="GO" id="GO:0005737">
    <property type="term" value="C:cytoplasm"/>
    <property type="evidence" value="ECO:0007669"/>
    <property type="project" value="UniProtKB-ARBA"/>
</dbReference>
<keyword evidence="3" id="KW-0832">Ubl conjugation</keyword>
<comment type="similarity">
    <text evidence="1 4 5">Belongs to the cullin family.</text>
</comment>
<dbReference type="GO" id="GO:0006950">
    <property type="term" value="P:response to stress"/>
    <property type="evidence" value="ECO:0007669"/>
    <property type="project" value="UniProtKB-ARBA"/>
</dbReference>
<evidence type="ECO:0000313" key="9">
    <source>
        <dbReference type="Proteomes" id="UP000646827"/>
    </source>
</evidence>
<keyword evidence="9" id="KW-1185">Reference proteome</keyword>
<protein>
    <recommendedName>
        <fullName evidence="7">Cullin family profile domain-containing protein</fullName>
    </recommendedName>
</protein>
<dbReference type="SUPFAM" id="SSF74788">
    <property type="entry name" value="Cullin repeat-like"/>
    <property type="match status" value="1"/>
</dbReference>
<evidence type="ECO:0000256" key="2">
    <source>
        <dbReference type="ARBA" id="ARBA00022499"/>
    </source>
</evidence>
<sequence>MSFRRLKIRPAKKPASVDRAQEFDEGFQLLSQAITEIFRKNAKSLSYEVLYRTTYTLTLRQFGERLYHGVKEVVGEYLENTAEEAIVPAFVNTSGESAGSGADAGANFLKTVKRVWDDYITAMDMIQKFLRYLDDKLPKYNLPHIFDMGLALFRDKVIRSEKYAIQSQLISAMLTQIQLERHGEVIDRTAVNSAVTMLSELIDPITRESVYVVDFETKYLETSTAFYQVESQTLASSYDAPEFMRKVERRLEEEYERTTRCLSVSTEPKIRCIVETQLIANNLKTVMEMKHSGLDSMLSADKYGDLSRMYKLFSRVPAGLSEMRRSIKNYIIQLGAEINKTINADLAASGSRSSSTRIIEKGGSSSTGPSSNSGGSGSGAQTAIRWVEQVLALQEKFDRILEFAANKDKSFQTAFNEAFENFINENPKSAEFISLFIDENLKKGLKGKSEDEVDSVLDKTITLFRFLCDKDVFERYYKQHLAKRLLFNRSVSDDAERGMLGKLKRECGYQFTNKLEGMFNDMKLSTEMSGQFKEFVDQTVTNKLTMDISVTVLTSTFWPMNLSSSPKCTLAQEALQACKSFEQFYFGRHSGRRLTWQPQMGTADIRANFKKSKHMLNVSTYAMVVLLLYNDLNEGDYLTFGDIQARTQIPDNDLKRTLQSLACAKYKILTKGTKGREILPNEKFYFNEDFTANLARIKIQTVANRVESEGERRQTQDKVDEERKHQIEAAIVRIMKDRKTMEHNLLIAEVTKQLGARFMPNPVMIKKRIEALIDREYLERNSDDRRSYRYLA</sequence>
<dbReference type="PANTHER" id="PTHR11932">
    <property type="entry name" value="CULLIN"/>
    <property type="match status" value="1"/>
</dbReference>
<feature type="compositionally biased region" description="Low complexity" evidence="6">
    <location>
        <begin position="362"/>
        <end position="373"/>
    </location>
</feature>
<evidence type="ECO:0000256" key="5">
    <source>
        <dbReference type="RuleBase" id="RU003829"/>
    </source>
</evidence>
<gene>
    <name evidence="8" type="ORF">INT45_011343</name>
</gene>
<dbReference type="Gene3D" id="3.30.230.130">
    <property type="entry name" value="Cullin, Chain C, Domain 2"/>
    <property type="match status" value="1"/>
</dbReference>
<dbReference type="InterPro" id="IPR001373">
    <property type="entry name" value="Cullin_N"/>
</dbReference>
<dbReference type="SMART" id="SM00182">
    <property type="entry name" value="CULLIN"/>
    <property type="match status" value="1"/>
</dbReference>
<dbReference type="InterPro" id="IPR019559">
    <property type="entry name" value="Cullin_neddylation_domain"/>
</dbReference>
<evidence type="ECO:0000259" key="7">
    <source>
        <dbReference type="PROSITE" id="PS50069"/>
    </source>
</evidence>
<evidence type="ECO:0000256" key="6">
    <source>
        <dbReference type="SAM" id="MobiDB-lite"/>
    </source>
</evidence>
<dbReference type="FunFam" id="1.20.1310.10:FF:000002">
    <property type="entry name" value="cullin-3 isoform X1"/>
    <property type="match status" value="1"/>
</dbReference>
<dbReference type="Pfam" id="PF10557">
    <property type="entry name" value="Cullin_Nedd8"/>
    <property type="match status" value="1"/>
</dbReference>